<keyword evidence="3" id="KW-1185">Reference proteome</keyword>
<name>A0A8H7T865_9HELO</name>
<accession>A0A8H7T865</accession>
<gene>
    <name evidence="2" type="ORF">IFR04_012610</name>
</gene>
<feature type="non-terminal residue" evidence="2">
    <location>
        <position position="52"/>
    </location>
</feature>
<reference evidence="2" key="1">
    <citation type="submission" date="2021-02" db="EMBL/GenBank/DDBJ databases">
        <title>Genome sequence Cadophora malorum strain M34.</title>
        <authorList>
            <person name="Stefanovic E."/>
            <person name="Vu D."/>
            <person name="Scully C."/>
            <person name="Dijksterhuis J."/>
            <person name="Roader J."/>
            <person name="Houbraken J."/>
        </authorList>
    </citation>
    <scope>NUCLEOTIDE SEQUENCE</scope>
    <source>
        <strain evidence="2">M34</strain>
    </source>
</reference>
<dbReference type="AlphaFoldDB" id="A0A8H7T865"/>
<proteinExistence type="predicted"/>
<feature type="chain" id="PRO_5034679267" evidence="1">
    <location>
        <begin position="19"/>
        <end position="52"/>
    </location>
</feature>
<dbReference type="OrthoDB" id="10502891at2759"/>
<sequence>MRQLLLTLAACLLDIVAAHGGTSNYTIDGIDYAGYDPNSPPSQQDNAPWLIQ</sequence>
<protein>
    <submittedName>
        <fullName evidence="2">Uncharacterized protein</fullName>
    </submittedName>
</protein>
<keyword evidence="1" id="KW-0732">Signal</keyword>
<dbReference type="EMBL" id="JAFJYH010000273">
    <property type="protein sequence ID" value="KAG4414272.1"/>
    <property type="molecule type" value="Genomic_DNA"/>
</dbReference>
<feature type="signal peptide" evidence="1">
    <location>
        <begin position="1"/>
        <end position="18"/>
    </location>
</feature>
<evidence type="ECO:0000313" key="2">
    <source>
        <dbReference type="EMBL" id="KAG4414272.1"/>
    </source>
</evidence>
<evidence type="ECO:0000256" key="1">
    <source>
        <dbReference type="SAM" id="SignalP"/>
    </source>
</evidence>
<evidence type="ECO:0000313" key="3">
    <source>
        <dbReference type="Proteomes" id="UP000664132"/>
    </source>
</evidence>
<dbReference type="Proteomes" id="UP000664132">
    <property type="component" value="Unassembled WGS sequence"/>
</dbReference>
<organism evidence="2 3">
    <name type="scientific">Cadophora malorum</name>
    <dbReference type="NCBI Taxonomy" id="108018"/>
    <lineage>
        <taxon>Eukaryota</taxon>
        <taxon>Fungi</taxon>
        <taxon>Dikarya</taxon>
        <taxon>Ascomycota</taxon>
        <taxon>Pezizomycotina</taxon>
        <taxon>Leotiomycetes</taxon>
        <taxon>Helotiales</taxon>
        <taxon>Ploettnerulaceae</taxon>
        <taxon>Cadophora</taxon>
    </lineage>
</organism>
<comment type="caution">
    <text evidence="2">The sequence shown here is derived from an EMBL/GenBank/DDBJ whole genome shotgun (WGS) entry which is preliminary data.</text>
</comment>